<dbReference type="Pfam" id="PF13356">
    <property type="entry name" value="Arm-DNA-bind_3"/>
    <property type="match status" value="1"/>
</dbReference>
<dbReference type="Gene3D" id="3.30.160.390">
    <property type="entry name" value="Integrase, DNA-binding domain"/>
    <property type="match status" value="1"/>
</dbReference>
<sequence length="122" mass="14130">MPRVNLRQQFVDNPPLPTTAAKVTYFDTQLTGFMLEVTRTGSATYYLRYRDKAGRIRQVRLGRTTALNVDEARENARILKSKVLMGFDVQEHVEKIKQMPTFAEFVRDHYLPHAVVCPSKWS</sequence>
<dbReference type="RefSeq" id="WP_191157959.1">
    <property type="nucleotide sequence ID" value="NZ_JACWUN010000031.1"/>
</dbReference>
<gene>
    <name evidence="2" type="ORF">ICT70_14675</name>
</gene>
<evidence type="ECO:0000259" key="1">
    <source>
        <dbReference type="Pfam" id="PF13356"/>
    </source>
</evidence>
<accession>A0A8J6QPQ7</accession>
<dbReference type="InterPro" id="IPR038488">
    <property type="entry name" value="Integrase_DNA-bd_sf"/>
</dbReference>
<dbReference type="Proteomes" id="UP000632828">
    <property type="component" value="Unassembled WGS sequence"/>
</dbReference>
<feature type="domain" description="Integrase DNA-binding" evidence="1">
    <location>
        <begin position="8"/>
        <end position="93"/>
    </location>
</feature>
<organism evidence="2 3">
    <name type="scientific">Pelovirga terrestris</name>
    <dbReference type="NCBI Taxonomy" id="2771352"/>
    <lineage>
        <taxon>Bacteria</taxon>
        <taxon>Pseudomonadati</taxon>
        <taxon>Thermodesulfobacteriota</taxon>
        <taxon>Desulfuromonadia</taxon>
        <taxon>Geobacterales</taxon>
        <taxon>Geobacteraceae</taxon>
        <taxon>Pelovirga</taxon>
    </lineage>
</organism>
<name>A0A8J6QPQ7_9BACT</name>
<proteinExistence type="predicted"/>
<evidence type="ECO:0000313" key="2">
    <source>
        <dbReference type="EMBL" id="MBD1401902.1"/>
    </source>
</evidence>
<protein>
    <submittedName>
        <fullName evidence="2">DUF4102 domain-containing protein</fullName>
    </submittedName>
</protein>
<dbReference type="AlphaFoldDB" id="A0A8J6QPQ7"/>
<keyword evidence="3" id="KW-1185">Reference proteome</keyword>
<dbReference type="EMBL" id="JACWUN010000031">
    <property type="protein sequence ID" value="MBD1401902.1"/>
    <property type="molecule type" value="Genomic_DNA"/>
</dbReference>
<reference evidence="2" key="1">
    <citation type="submission" date="2020-09" db="EMBL/GenBank/DDBJ databases">
        <title>Pelobacter alkaliphilus sp. nov., a novel anaerobic arsenate-reducing bacterium from terrestrial mud volcano.</title>
        <authorList>
            <person name="Khomyakova M.A."/>
            <person name="Merkel A.Y."/>
            <person name="Slobodkin A.I."/>
        </authorList>
    </citation>
    <scope>NUCLEOTIDE SEQUENCE</scope>
    <source>
        <strain evidence="2">M08fum</strain>
    </source>
</reference>
<comment type="caution">
    <text evidence="2">The sequence shown here is derived from an EMBL/GenBank/DDBJ whole genome shotgun (WGS) entry which is preliminary data.</text>
</comment>
<evidence type="ECO:0000313" key="3">
    <source>
        <dbReference type="Proteomes" id="UP000632828"/>
    </source>
</evidence>
<dbReference type="InterPro" id="IPR025166">
    <property type="entry name" value="Integrase_DNA_bind_dom"/>
</dbReference>